<comment type="caution">
    <text evidence="2">The sequence shown here is derived from an EMBL/GenBank/DDBJ whole genome shotgun (WGS) entry which is preliminary data.</text>
</comment>
<organism evidence="2 3">
    <name type="scientific">Gossypium stocksii</name>
    <dbReference type="NCBI Taxonomy" id="47602"/>
    <lineage>
        <taxon>Eukaryota</taxon>
        <taxon>Viridiplantae</taxon>
        <taxon>Streptophyta</taxon>
        <taxon>Embryophyta</taxon>
        <taxon>Tracheophyta</taxon>
        <taxon>Spermatophyta</taxon>
        <taxon>Magnoliopsida</taxon>
        <taxon>eudicotyledons</taxon>
        <taxon>Gunneridae</taxon>
        <taxon>Pentapetalae</taxon>
        <taxon>rosids</taxon>
        <taxon>malvids</taxon>
        <taxon>Malvales</taxon>
        <taxon>Malvaceae</taxon>
        <taxon>Malvoideae</taxon>
        <taxon>Gossypium</taxon>
    </lineage>
</organism>
<evidence type="ECO:0000313" key="2">
    <source>
        <dbReference type="EMBL" id="KAH1082339.1"/>
    </source>
</evidence>
<dbReference type="Pfam" id="PF13966">
    <property type="entry name" value="zf-RVT"/>
    <property type="match status" value="1"/>
</dbReference>
<feature type="domain" description="Reverse transcriptase zinc-binding" evidence="1">
    <location>
        <begin position="1"/>
        <end position="52"/>
    </location>
</feature>
<dbReference type="Proteomes" id="UP000828251">
    <property type="component" value="Unassembled WGS sequence"/>
</dbReference>
<sequence length="89" mass="10620">MFIWLVLKHRLLTQVERLKRSLTNDDDYMICKAILEDTIHAIRDCKAAKEAWSLIVPAQKPCCYRREFERQPRRLDHWVLSTGGEMFNT</sequence>
<evidence type="ECO:0000259" key="1">
    <source>
        <dbReference type="Pfam" id="PF13966"/>
    </source>
</evidence>
<proteinExistence type="predicted"/>
<name>A0A9D3VHY8_9ROSI</name>
<dbReference type="InterPro" id="IPR026960">
    <property type="entry name" value="RVT-Znf"/>
</dbReference>
<protein>
    <recommendedName>
        <fullName evidence="1">Reverse transcriptase zinc-binding domain-containing protein</fullName>
    </recommendedName>
</protein>
<keyword evidence="3" id="KW-1185">Reference proteome</keyword>
<reference evidence="2 3" key="1">
    <citation type="journal article" date="2021" name="Plant Biotechnol. J.">
        <title>Multi-omics assisted identification of the key and species-specific regulatory components of drought-tolerant mechanisms in Gossypium stocksii.</title>
        <authorList>
            <person name="Yu D."/>
            <person name="Ke L."/>
            <person name="Zhang D."/>
            <person name="Wu Y."/>
            <person name="Sun Y."/>
            <person name="Mei J."/>
            <person name="Sun J."/>
            <person name="Sun Y."/>
        </authorList>
    </citation>
    <scope>NUCLEOTIDE SEQUENCE [LARGE SCALE GENOMIC DNA]</scope>
    <source>
        <strain evidence="3">cv. E1</strain>
        <tissue evidence="2">Leaf</tissue>
    </source>
</reference>
<dbReference type="OrthoDB" id="1422167at2759"/>
<gene>
    <name evidence="2" type="ORF">J1N35_022100</name>
</gene>
<dbReference type="EMBL" id="JAIQCV010000007">
    <property type="protein sequence ID" value="KAH1082339.1"/>
    <property type="molecule type" value="Genomic_DNA"/>
</dbReference>
<dbReference type="AlphaFoldDB" id="A0A9D3VHY8"/>
<evidence type="ECO:0000313" key="3">
    <source>
        <dbReference type="Proteomes" id="UP000828251"/>
    </source>
</evidence>
<accession>A0A9D3VHY8</accession>